<keyword evidence="1" id="KW-0808">Transferase</keyword>
<gene>
    <name evidence="1" type="ORF">D5400_17525</name>
</gene>
<dbReference type="AlphaFoldDB" id="A0A3S9B7C0"/>
<reference evidence="1 2" key="1">
    <citation type="submission" date="2018-09" db="EMBL/GenBank/DDBJ databases">
        <title>Marinorhizobium profundi gen. nov., sp. nov., isolated from a deep-sea sediment sample from the New Britain Trench and proposal of Marinorhizobiaceae fam. nov. in the order Rhizobiales of the class Alphaproteobacteria.</title>
        <authorList>
            <person name="Cao J."/>
        </authorList>
    </citation>
    <scope>NUCLEOTIDE SEQUENCE [LARGE SCALE GENOMIC DNA]</scope>
    <source>
        <strain evidence="1 2">WS11</strain>
    </source>
</reference>
<accession>A0A3S9B7C0</accession>
<dbReference type="EMBL" id="CP032509">
    <property type="protein sequence ID" value="AZN72839.1"/>
    <property type="molecule type" value="Genomic_DNA"/>
</dbReference>
<proteinExistence type="predicted"/>
<dbReference type="GO" id="GO:0016740">
    <property type="term" value="F:transferase activity"/>
    <property type="evidence" value="ECO:0007669"/>
    <property type="project" value="UniProtKB-KW"/>
</dbReference>
<keyword evidence="2" id="KW-1185">Reference proteome</keyword>
<sequence>MISVLIEAGQDDEALAMTLAMLVPGAVEGVISDVTIIDRGMNEASRTVADAAGCRIRPSSEVYEALLRARSDWLMMIEPGARLLPGWIDRLASHLGYDGRPARFKRAQQVRASVLERFRQQRSALAFGLVVKKSAIAPRLEGAVGLRDVAKLVKPVTLDCAIVPAGRSPRPA</sequence>
<name>A0A3S9B7C0_9HYPH</name>
<dbReference type="KEGG" id="abaw:D5400_17525"/>
<dbReference type="Proteomes" id="UP000268192">
    <property type="component" value="Chromosome"/>
</dbReference>
<organism evidence="1 2">
    <name type="scientific">Georhizobium profundi</name>
    <dbReference type="NCBI Taxonomy" id="2341112"/>
    <lineage>
        <taxon>Bacteria</taxon>
        <taxon>Pseudomonadati</taxon>
        <taxon>Pseudomonadota</taxon>
        <taxon>Alphaproteobacteria</taxon>
        <taxon>Hyphomicrobiales</taxon>
        <taxon>Rhizobiaceae</taxon>
        <taxon>Georhizobium</taxon>
    </lineage>
</organism>
<evidence type="ECO:0000313" key="1">
    <source>
        <dbReference type="EMBL" id="AZN72839.1"/>
    </source>
</evidence>
<protein>
    <submittedName>
        <fullName evidence="1">Glycosyl transferase family 2</fullName>
    </submittedName>
</protein>
<evidence type="ECO:0000313" key="2">
    <source>
        <dbReference type="Proteomes" id="UP000268192"/>
    </source>
</evidence>